<evidence type="ECO:0000256" key="1">
    <source>
        <dbReference type="ARBA" id="ARBA00022723"/>
    </source>
</evidence>
<dbReference type="Proteomes" id="UP000428328">
    <property type="component" value="Chromosome"/>
</dbReference>
<dbReference type="PANTHER" id="PTHR40447:SF1">
    <property type="entry name" value="ANAEROBIC SULFITE REDUCTASE SUBUNIT A"/>
    <property type="match status" value="1"/>
</dbReference>
<dbReference type="Gene3D" id="1.10.1060.10">
    <property type="entry name" value="Alpha-helical ferredoxin"/>
    <property type="match status" value="1"/>
</dbReference>
<dbReference type="GO" id="GO:0046872">
    <property type="term" value="F:metal ion binding"/>
    <property type="evidence" value="ECO:0007669"/>
    <property type="project" value="UniProtKB-KW"/>
</dbReference>
<dbReference type="GO" id="GO:0051536">
    <property type="term" value="F:iron-sulfur cluster binding"/>
    <property type="evidence" value="ECO:0007669"/>
    <property type="project" value="UniProtKB-KW"/>
</dbReference>
<proteinExistence type="predicted"/>
<dbReference type="EMBL" id="CP046400">
    <property type="protein sequence ID" value="QGY40382.1"/>
    <property type="molecule type" value="Genomic_DNA"/>
</dbReference>
<feature type="domain" description="4Fe-4S ferredoxin-type" evidence="4">
    <location>
        <begin position="306"/>
        <end position="339"/>
    </location>
</feature>
<dbReference type="RefSeq" id="WP_158947636.1">
    <property type="nucleotide sequence ID" value="NZ_CP046400.1"/>
</dbReference>
<evidence type="ECO:0000259" key="4">
    <source>
        <dbReference type="PROSITE" id="PS51379"/>
    </source>
</evidence>
<name>A0A6I6JJ96_9BACT</name>
<dbReference type="PROSITE" id="PS00198">
    <property type="entry name" value="4FE4S_FER_1"/>
    <property type="match status" value="2"/>
</dbReference>
<dbReference type="InterPro" id="IPR009051">
    <property type="entry name" value="Helical_ferredxn"/>
</dbReference>
<dbReference type="PANTHER" id="PTHR40447">
    <property type="entry name" value="ANAEROBIC SULFITE REDUCTASE SUBUNIT A"/>
    <property type="match status" value="1"/>
</dbReference>
<reference evidence="5 6" key="1">
    <citation type="submission" date="2019-11" db="EMBL/GenBank/DDBJ databases">
        <authorList>
            <person name="Zheng R.K."/>
            <person name="Sun C.M."/>
        </authorList>
    </citation>
    <scope>NUCLEOTIDE SEQUENCE [LARGE SCALE GENOMIC DNA]</scope>
    <source>
        <strain evidence="5 6">SRB007</strain>
    </source>
</reference>
<protein>
    <submittedName>
        <fullName evidence="5">Hydrogenase</fullName>
    </submittedName>
</protein>
<keyword evidence="1" id="KW-0479">Metal-binding</keyword>
<dbReference type="SUPFAM" id="SSF46548">
    <property type="entry name" value="alpha-helical ferredoxin"/>
    <property type="match status" value="1"/>
</dbReference>
<keyword evidence="6" id="KW-1185">Reference proteome</keyword>
<dbReference type="Pfam" id="PF17179">
    <property type="entry name" value="Fer4_22"/>
    <property type="match status" value="1"/>
</dbReference>
<gene>
    <name evidence="5" type="ORF">GM415_09655</name>
</gene>
<keyword evidence="3" id="KW-0411">Iron-sulfur</keyword>
<dbReference type="KEGG" id="psel:GM415_09655"/>
<dbReference type="AlphaFoldDB" id="A0A6I6JJ96"/>
<evidence type="ECO:0000256" key="3">
    <source>
        <dbReference type="ARBA" id="ARBA00023014"/>
    </source>
</evidence>
<dbReference type="PROSITE" id="PS51379">
    <property type="entry name" value="4FE4S_FER_2"/>
    <property type="match status" value="2"/>
</dbReference>
<evidence type="ECO:0000313" key="5">
    <source>
        <dbReference type="EMBL" id="QGY40382.1"/>
    </source>
</evidence>
<keyword evidence="2" id="KW-0408">Iron</keyword>
<dbReference type="InterPro" id="IPR017900">
    <property type="entry name" value="4Fe4S_Fe_S_CS"/>
</dbReference>
<feature type="domain" description="4Fe-4S ferredoxin-type" evidence="4">
    <location>
        <begin position="229"/>
        <end position="259"/>
    </location>
</feature>
<sequence>MAAKFLPTNQLASWLAELSGQYRTLVPRREGDAVVFRPFEEAFAPELGVRPTMSTKASVFPKCEPLMTFKYEKDEEDPGKVMVDVTERRDDAPAVVVGGRPCDVAGFFTFDRVYNTEKIKDLNYLARRENTFFVSLACEQPATTCFCNWVGGGPADTKGADVLMVPVSGGWLMEPVTDKGGELVASLEDGKAKEAEAQAVKDKANAAIGDAVDVSAAQDKLLALFDDAAFWEAQSSKCISCGTCTYLCPTCYCFNITDEKFGMEGVRMRTWDNCMSALFTMEASGHNPRPTKAHRLKNRVGHKFSYYPSLHDGNIACVGCGRCIKSCPVSVDIRAIVQNAIAAPAPEQEG</sequence>
<dbReference type="InterPro" id="IPR017896">
    <property type="entry name" value="4Fe4S_Fe-S-bd"/>
</dbReference>
<evidence type="ECO:0000256" key="2">
    <source>
        <dbReference type="ARBA" id="ARBA00023004"/>
    </source>
</evidence>
<organism evidence="5 6">
    <name type="scientific">Pseudodesulfovibrio cashew</name>
    <dbReference type="NCBI Taxonomy" id="2678688"/>
    <lineage>
        <taxon>Bacteria</taxon>
        <taxon>Pseudomonadati</taxon>
        <taxon>Thermodesulfobacteriota</taxon>
        <taxon>Desulfovibrionia</taxon>
        <taxon>Desulfovibrionales</taxon>
        <taxon>Desulfovibrionaceae</taxon>
    </lineage>
</organism>
<accession>A0A6I6JJ96</accession>
<evidence type="ECO:0000313" key="6">
    <source>
        <dbReference type="Proteomes" id="UP000428328"/>
    </source>
</evidence>